<keyword evidence="2" id="KW-0812">Transmembrane</keyword>
<proteinExistence type="predicted"/>
<organism evidence="3 4">
    <name type="scientific">Buchananella hordeovulneris</name>
    <dbReference type="NCBI Taxonomy" id="52770"/>
    <lineage>
        <taxon>Bacteria</taxon>
        <taxon>Bacillati</taxon>
        <taxon>Actinomycetota</taxon>
        <taxon>Actinomycetes</taxon>
        <taxon>Actinomycetales</taxon>
        <taxon>Actinomycetaceae</taxon>
        <taxon>Buchananella</taxon>
    </lineage>
</organism>
<dbReference type="STRING" id="52770.BSZ40_08790"/>
<name>A0A1Q5PUS6_9ACTO</name>
<evidence type="ECO:0000256" key="2">
    <source>
        <dbReference type="SAM" id="Phobius"/>
    </source>
</evidence>
<dbReference type="AlphaFoldDB" id="A0A1Q5PUS6"/>
<feature type="transmembrane region" description="Helical" evidence="2">
    <location>
        <begin position="110"/>
        <end position="130"/>
    </location>
</feature>
<feature type="compositionally biased region" description="Low complexity" evidence="1">
    <location>
        <begin position="141"/>
        <end position="154"/>
    </location>
</feature>
<gene>
    <name evidence="3" type="ORF">BSZ40_08790</name>
</gene>
<protein>
    <submittedName>
        <fullName evidence="3">Uncharacterized protein</fullName>
    </submittedName>
</protein>
<keyword evidence="2" id="KW-0472">Membrane</keyword>
<keyword evidence="2" id="KW-1133">Transmembrane helix</keyword>
<evidence type="ECO:0000256" key="1">
    <source>
        <dbReference type="SAM" id="MobiDB-lite"/>
    </source>
</evidence>
<reference evidence="4" key="1">
    <citation type="submission" date="2016-12" db="EMBL/GenBank/DDBJ databases">
        <authorList>
            <person name="Meng X."/>
        </authorList>
    </citation>
    <scope>NUCLEOTIDE SEQUENCE [LARGE SCALE GENOMIC DNA]</scope>
    <source>
        <strain evidence="4">DSM 20732</strain>
    </source>
</reference>
<keyword evidence="4" id="KW-1185">Reference proteome</keyword>
<dbReference type="EMBL" id="MQVS01000009">
    <property type="protein sequence ID" value="OKL51170.1"/>
    <property type="molecule type" value="Genomic_DNA"/>
</dbReference>
<evidence type="ECO:0000313" key="3">
    <source>
        <dbReference type="EMBL" id="OKL51170.1"/>
    </source>
</evidence>
<feature type="region of interest" description="Disordered" evidence="1">
    <location>
        <begin position="141"/>
        <end position="174"/>
    </location>
</feature>
<feature type="transmembrane region" description="Helical" evidence="2">
    <location>
        <begin position="67"/>
        <end position="90"/>
    </location>
</feature>
<accession>A0A1Q5PUS6</accession>
<sequence>MAGGAALIVGSGLWVPIRSVADTAGVPASLVQELTVRGSDNWTVIGLVAICLGCTLWGIVQPRHSVWSLVAALAALPLVPICLACPQQIAHWDGMAPDGQLIGGVVSNELAAAVWVFGLGTALYLVALVLEARQVRRRTTGPSALASGSAPLSARRQPPAARRVGGLPAADPAE</sequence>
<feature type="transmembrane region" description="Helical" evidence="2">
    <location>
        <begin position="42"/>
        <end position="60"/>
    </location>
</feature>
<dbReference type="InParanoid" id="A0A1Q5PUS6"/>
<evidence type="ECO:0000313" key="4">
    <source>
        <dbReference type="Proteomes" id="UP000185612"/>
    </source>
</evidence>
<comment type="caution">
    <text evidence="3">The sequence shown here is derived from an EMBL/GenBank/DDBJ whole genome shotgun (WGS) entry which is preliminary data.</text>
</comment>
<dbReference type="Proteomes" id="UP000185612">
    <property type="component" value="Unassembled WGS sequence"/>
</dbReference>